<proteinExistence type="predicted"/>
<dbReference type="Proteomes" id="UP001211907">
    <property type="component" value="Unassembled WGS sequence"/>
</dbReference>
<comment type="caution">
    <text evidence="1">The sequence shown here is derived from an EMBL/GenBank/DDBJ whole genome shotgun (WGS) entry which is preliminary data.</text>
</comment>
<organism evidence="1 2">
    <name type="scientific">Physocladia obscura</name>
    <dbReference type="NCBI Taxonomy" id="109957"/>
    <lineage>
        <taxon>Eukaryota</taxon>
        <taxon>Fungi</taxon>
        <taxon>Fungi incertae sedis</taxon>
        <taxon>Chytridiomycota</taxon>
        <taxon>Chytridiomycota incertae sedis</taxon>
        <taxon>Chytridiomycetes</taxon>
        <taxon>Chytridiales</taxon>
        <taxon>Chytriomycetaceae</taxon>
        <taxon>Physocladia</taxon>
    </lineage>
</organism>
<name>A0AAD5T002_9FUNG</name>
<evidence type="ECO:0000313" key="2">
    <source>
        <dbReference type="Proteomes" id="UP001211907"/>
    </source>
</evidence>
<keyword evidence="2" id="KW-1185">Reference proteome</keyword>
<gene>
    <name evidence="1" type="ORF">HK100_012301</name>
</gene>
<dbReference type="AlphaFoldDB" id="A0AAD5T002"/>
<evidence type="ECO:0000313" key="1">
    <source>
        <dbReference type="EMBL" id="KAJ3121612.1"/>
    </source>
</evidence>
<accession>A0AAD5T002</accession>
<protein>
    <submittedName>
        <fullName evidence="1">Uncharacterized protein</fullName>
    </submittedName>
</protein>
<reference evidence="1" key="1">
    <citation type="submission" date="2020-05" db="EMBL/GenBank/DDBJ databases">
        <title>Phylogenomic resolution of chytrid fungi.</title>
        <authorList>
            <person name="Stajich J.E."/>
            <person name="Amses K."/>
            <person name="Simmons R."/>
            <person name="Seto K."/>
            <person name="Myers J."/>
            <person name="Bonds A."/>
            <person name="Quandt C.A."/>
            <person name="Barry K."/>
            <person name="Liu P."/>
            <person name="Grigoriev I."/>
            <person name="Longcore J.E."/>
            <person name="James T.Y."/>
        </authorList>
    </citation>
    <scope>NUCLEOTIDE SEQUENCE</scope>
    <source>
        <strain evidence="1">JEL0513</strain>
    </source>
</reference>
<feature type="non-terminal residue" evidence="1">
    <location>
        <position position="167"/>
    </location>
</feature>
<sequence>IPLFYGQNVTYQSNILSFYSYIIDSPLMQALAEYSTSDYQIGNGTLFAPYIETNPNLTPSYENDIYLYLSILPDLSGACSNVCGYSPVALHNLEALASVQMVKAITNGAGGYIGYSGWASNSSKGNAGGGITDGVCAWTQYPLYDVNMNLFVVGKIWSNSRQKIQSL</sequence>
<dbReference type="EMBL" id="JADGJH010000867">
    <property type="protein sequence ID" value="KAJ3121612.1"/>
    <property type="molecule type" value="Genomic_DNA"/>
</dbReference>